<comment type="caution">
    <text evidence="1">The sequence shown here is derived from an EMBL/GenBank/DDBJ whole genome shotgun (WGS) entry which is preliminary data.</text>
</comment>
<evidence type="ECO:0000313" key="2">
    <source>
        <dbReference type="Proteomes" id="UP000054742"/>
    </source>
</evidence>
<reference evidence="1 2" key="1">
    <citation type="submission" date="2015-11" db="EMBL/GenBank/DDBJ databases">
        <title>Genomic analysis of 38 Legionella species identifies large and diverse effector repertoires.</title>
        <authorList>
            <person name="Burstein D."/>
            <person name="Amaro F."/>
            <person name="Zusman T."/>
            <person name="Lifshitz Z."/>
            <person name="Cohen O."/>
            <person name="Gilbert J.A."/>
            <person name="Pupko T."/>
            <person name="Shuman H.A."/>
            <person name="Segal G."/>
        </authorList>
    </citation>
    <scope>NUCLEOTIDE SEQUENCE [LARGE SCALE GENOMIC DNA]</scope>
    <source>
        <strain evidence="1 2">ATCC 43878</strain>
    </source>
</reference>
<name>A0A0W0SS99_9GAMM</name>
<evidence type="ECO:0000313" key="1">
    <source>
        <dbReference type="EMBL" id="KTC86279.1"/>
    </source>
</evidence>
<accession>A0A0W0SS99</accession>
<sequence>MFFKIDKMQGKKSLIERPQQNSTYEIKCSYLPKGKMTISLMGNFWPSIESVNLSALMCRFFSGKVLNLSAICSPFFPVSDESLPPGVLDLGIPLVFYDGQSTLSAINSLKLTIDNGGIDIGAEGAPFKTNVELHNDILQQECQALVGSIKVKVGEYPILKAKFYPDFDFLSNLYKNFWKYNKNKLSTQYANTAGYCHIRAHFVSTMLAYYGIDSVKIYKLWNNEDWQAFDDNKSWGFHSAVLVTDNDNKKWVWDSWVGLNSQLLEMNDWLNRKNEPKPFQVVIGNRSIIDDFYNGRQSYLSFEYGSTPEYYNAFQAILGSAIPNSPQPMISLGYNFAQFFNARKCKHKEEEHAIQLKTSSVF</sequence>
<organism evidence="1 2">
    <name type="scientific">Legionella brunensis</name>
    <dbReference type="NCBI Taxonomy" id="29422"/>
    <lineage>
        <taxon>Bacteria</taxon>
        <taxon>Pseudomonadati</taxon>
        <taxon>Pseudomonadota</taxon>
        <taxon>Gammaproteobacteria</taxon>
        <taxon>Legionellales</taxon>
        <taxon>Legionellaceae</taxon>
        <taxon>Legionella</taxon>
    </lineage>
</organism>
<dbReference type="PATRIC" id="fig|29422.6.peg.807"/>
<keyword evidence="2" id="KW-1185">Reference proteome</keyword>
<protein>
    <recommendedName>
        <fullName evidence="3">Protein glutaminase domain-containing protein</fullName>
    </recommendedName>
</protein>
<dbReference type="EMBL" id="LNXV01000005">
    <property type="protein sequence ID" value="KTC86279.1"/>
    <property type="molecule type" value="Genomic_DNA"/>
</dbReference>
<evidence type="ECO:0008006" key="3">
    <source>
        <dbReference type="Google" id="ProtNLM"/>
    </source>
</evidence>
<dbReference type="STRING" id="29422.Lbru_0773"/>
<dbReference type="Proteomes" id="UP000054742">
    <property type="component" value="Unassembled WGS sequence"/>
</dbReference>
<proteinExistence type="predicted"/>
<dbReference type="AlphaFoldDB" id="A0A0W0SS99"/>
<gene>
    <name evidence="1" type="ORF">Lbru_0773</name>
</gene>
<dbReference type="Gene3D" id="3.10.620.30">
    <property type="match status" value="1"/>
</dbReference>